<evidence type="ECO:0000259" key="16">
    <source>
        <dbReference type="PROSITE" id="PS50102"/>
    </source>
</evidence>
<dbReference type="FunFam" id="3.30.70.330:FF:000098">
    <property type="entry name" value="TAR DNA-binding protein 43"/>
    <property type="match status" value="1"/>
</dbReference>
<dbReference type="InterPro" id="IPR012677">
    <property type="entry name" value="Nucleotide-bd_a/b_plait_sf"/>
</dbReference>
<evidence type="ECO:0000256" key="15">
    <source>
        <dbReference type="SAM" id="MobiDB-lite"/>
    </source>
</evidence>
<organism evidence="17 18">
    <name type="scientific">Culex pipiens pipiens</name>
    <name type="common">Northern house mosquito</name>
    <dbReference type="NCBI Taxonomy" id="38569"/>
    <lineage>
        <taxon>Eukaryota</taxon>
        <taxon>Metazoa</taxon>
        <taxon>Ecdysozoa</taxon>
        <taxon>Arthropoda</taxon>
        <taxon>Hexapoda</taxon>
        <taxon>Insecta</taxon>
        <taxon>Pterygota</taxon>
        <taxon>Neoptera</taxon>
        <taxon>Endopterygota</taxon>
        <taxon>Diptera</taxon>
        <taxon>Nematocera</taxon>
        <taxon>Culicoidea</taxon>
        <taxon>Culicidae</taxon>
        <taxon>Culicinae</taxon>
        <taxon>Culicini</taxon>
        <taxon>Culex</taxon>
        <taxon>Culex</taxon>
    </lineage>
</organism>
<dbReference type="GO" id="GO:0008380">
    <property type="term" value="P:RNA splicing"/>
    <property type="evidence" value="ECO:0007669"/>
    <property type="project" value="UniProtKB-KW"/>
</dbReference>
<evidence type="ECO:0000256" key="9">
    <source>
        <dbReference type="ARBA" id="ARBA00023125"/>
    </source>
</evidence>
<evidence type="ECO:0000256" key="6">
    <source>
        <dbReference type="ARBA" id="ARBA00022737"/>
    </source>
</evidence>
<dbReference type="InterPro" id="IPR000504">
    <property type="entry name" value="RRM_dom"/>
</dbReference>
<evidence type="ECO:0000256" key="8">
    <source>
        <dbReference type="ARBA" id="ARBA00023015"/>
    </source>
</evidence>
<feature type="compositionally biased region" description="Gly residues" evidence="15">
    <location>
        <begin position="476"/>
        <end position="511"/>
    </location>
</feature>
<dbReference type="PANTHER" id="PTHR48033:SF9">
    <property type="entry name" value="TAR DNA-BINDING PROTEIN 43"/>
    <property type="match status" value="1"/>
</dbReference>
<dbReference type="GO" id="GO:0005739">
    <property type="term" value="C:mitochondrion"/>
    <property type="evidence" value="ECO:0007669"/>
    <property type="project" value="UniProtKB-SubCell"/>
</dbReference>
<keyword evidence="12" id="KW-0508">mRNA splicing</keyword>
<dbReference type="PANTHER" id="PTHR48033">
    <property type="entry name" value="RNA-BINDING (RRM/RBD/RNP MOTIFS) FAMILY PROTEIN"/>
    <property type="match status" value="1"/>
</dbReference>
<feature type="compositionally biased region" description="Gly residues" evidence="15">
    <location>
        <begin position="329"/>
        <end position="340"/>
    </location>
</feature>
<feature type="compositionally biased region" description="Low complexity" evidence="15">
    <location>
        <begin position="352"/>
        <end position="367"/>
    </location>
</feature>
<feature type="domain" description="RRM" evidence="16">
    <location>
        <begin position="123"/>
        <end position="201"/>
    </location>
</feature>
<keyword evidence="18" id="KW-1185">Reference proteome</keyword>
<dbReference type="GO" id="GO:0005634">
    <property type="term" value="C:nucleus"/>
    <property type="evidence" value="ECO:0007669"/>
    <property type="project" value="UniProtKB-SubCell"/>
</dbReference>
<feature type="compositionally biased region" description="Gly residues" evidence="15">
    <location>
        <begin position="405"/>
        <end position="422"/>
    </location>
</feature>
<feature type="region of interest" description="Disordered" evidence="15">
    <location>
        <begin position="468"/>
        <end position="520"/>
    </location>
</feature>
<dbReference type="Pfam" id="PF18694">
    <property type="entry name" value="TDP-43_N"/>
    <property type="match status" value="1"/>
</dbReference>
<dbReference type="GO" id="GO:0003690">
    <property type="term" value="F:double-stranded DNA binding"/>
    <property type="evidence" value="ECO:0007669"/>
    <property type="project" value="UniProtKB-ARBA"/>
</dbReference>
<comment type="caution">
    <text evidence="17">The sequence shown here is derived from an EMBL/GenBank/DDBJ whole genome shotgun (WGS) entry which is preliminary data.</text>
</comment>
<evidence type="ECO:0000256" key="2">
    <source>
        <dbReference type="ARBA" id="ARBA00004173"/>
    </source>
</evidence>
<keyword evidence="10" id="KW-0496">Mitochondrion</keyword>
<feature type="compositionally biased region" description="Gly residues" evidence="15">
    <location>
        <begin position="385"/>
        <end position="397"/>
    </location>
</feature>
<gene>
    <name evidence="17" type="ORF">pipiens_010113</name>
</gene>
<sequence>MDAEHGVGSDSLGGMPGGVLVVEEEGEEAVELPLEDDGTLSLSTLQAQFYGACGLKYRNPENRAIRGVRLNDNKLHPFAPEQGWGSHIYICVFPKENKRKSDDKLENSTPKTKRIENRNRTTTDLIVLGLPWKTTEEGLREYFDVFGDLLVVQIKKDAKTGQSKGYGFIRFAKFESQMKALSKRHLIDGRWCDVKVPSSKDQMQHQMPSKIFLGRVTEDMTADDIREYFSKYGEVTDVFIPKPFRAFAFVTFIDPHVAQSLCGEDHLIKGASVYVSTASPRPEHNRNQQKNQMGGNFSNYDERGRGGGSSGSDYGGQQSHSNMNSNYHHGGGGGGGGGGYNSMPQQNQPIWNYNEYSQQSRQNQNSNIDSMPNLQALGLNSTGPGPNGGQGNAGGLHGGHHGSAPGAGMGGNHLSGGGAGAGGNSGGAPGVIGNHGGPGAGGNMNLNQMPINPAIIAAALSQWSLIGNQMHNNPQGSGGPGGPGAPGQGGGNAPGGPGNPAGGPGSGGPGAGQEYLPWNGSGRRMPCPNECCNPRVGKVDPAAVRRQYKRKRVSDEEGGVRAVEKQAEQEDVVSKWKERERSRFESEFCVF</sequence>
<evidence type="ECO:0000256" key="3">
    <source>
        <dbReference type="ARBA" id="ARBA00018889"/>
    </source>
</evidence>
<evidence type="ECO:0000256" key="13">
    <source>
        <dbReference type="ARBA" id="ARBA00023242"/>
    </source>
</evidence>
<dbReference type="EMBL" id="JBEHCU010006501">
    <property type="protein sequence ID" value="KAL1396963.1"/>
    <property type="molecule type" value="Genomic_DNA"/>
</dbReference>
<dbReference type="Gene3D" id="3.30.70.330">
    <property type="match status" value="2"/>
</dbReference>
<dbReference type="GO" id="GO:0003723">
    <property type="term" value="F:RNA binding"/>
    <property type="evidence" value="ECO:0007669"/>
    <property type="project" value="UniProtKB-UniRule"/>
</dbReference>
<dbReference type="AlphaFoldDB" id="A0ABD1DBC6"/>
<evidence type="ECO:0000313" key="17">
    <source>
        <dbReference type="EMBL" id="KAL1396963.1"/>
    </source>
</evidence>
<evidence type="ECO:0000256" key="11">
    <source>
        <dbReference type="ARBA" id="ARBA00023163"/>
    </source>
</evidence>
<dbReference type="SMART" id="SM00360">
    <property type="entry name" value="RRM"/>
    <property type="match status" value="2"/>
</dbReference>
<keyword evidence="7 14" id="KW-0694">RNA-binding</keyword>
<dbReference type="InterPro" id="IPR041105">
    <property type="entry name" value="TDP-43_N"/>
</dbReference>
<dbReference type="GO" id="GO:0006397">
    <property type="term" value="P:mRNA processing"/>
    <property type="evidence" value="ECO:0007669"/>
    <property type="project" value="UniProtKB-KW"/>
</dbReference>
<evidence type="ECO:0000256" key="1">
    <source>
        <dbReference type="ARBA" id="ARBA00004123"/>
    </source>
</evidence>
<name>A0ABD1DBC6_CULPP</name>
<reference evidence="17 18" key="1">
    <citation type="submission" date="2024-05" db="EMBL/GenBank/DDBJ databases">
        <title>Culex pipiens pipiens assembly and annotation.</title>
        <authorList>
            <person name="Alout H."/>
            <person name="Durand T."/>
        </authorList>
    </citation>
    <scope>NUCLEOTIDE SEQUENCE [LARGE SCALE GENOMIC DNA]</scope>
    <source>
        <strain evidence="17">HA-2024</strain>
        <tissue evidence="17">Whole body</tissue>
    </source>
</reference>
<evidence type="ECO:0000256" key="7">
    <source>
        <dbReference type="ARBA" id="ARBA00022884"/>
    </source>
</evidence>
<dbReference type="CDD" id="cd19609">
    <property type="entry name" value="NTD_TDP-43"/>
    <property type="match status" value="1"/>
</dbReference>
<evidence type="ECO:0000256" key="5">
    <source>
        <dbReference type="ARBA" id="ARBA00022664"/>
    </source>
</evidence>
<dbReference type="CDD" id="cd12322">
    <property type="entry name" value="RRM2_TDP43"/>
    <property type="match status" value="1"/>
</dbReference>
<dbReference type="Proteomes" id="UP001562425">
    <property type="component" value="Unassembled WGS sequence"/>
</dbReference>
<evidence type="ECO:0000256" key="14">
    <source>
        <dbReference type="PROSITE-ProRule" id="PRU00176"/>
    </source>
</evidence>
<keyword evidence="5" id="KW-0507">mRNA processing</keyword>
<dbReference type="Pfam" id="PF00076">
    <property type="entry name" value="RRM_1"/>
    <property type="match status" value="2"/>
</dbReference>
<proteinExistence type="predicted"/>
<dbReference type="CDD" id="cd12321">
    <property type="entry name" value="RRM1_TDP43"/>
    <property type="match status" value="1"/>
</dbReference>
<accession>A0ABD1DBC6</accession>
<evidence type="ECO:0000313" key="18">
    <source>
        <dbReference type="Proteomes" id="UP001562425"/>
    </source>
</evidence>
<feature type="compositionally biased region" description="Polar residues" evidence="15">
    <location>
        <begin position="288"/>
        <end position="299"/>
    </location>
</feature>
<feature type="region of interest" description="Disordered" evidence="15">
    <location>
        <begin position="278"/>
        <end position="422"/>
    </location>
</feature>
<keyword evidence="4" id="KW-0678">Repressor</keyword>
<keyword evidence="6" id="KW-0677">Repeat</keyword>
<protein>
    <recommendedName>
        <fullName evidence="3">TAR DNA-binding protein 43</fullName>
    </recommendedName>
</protein>
<keyword evidence="9" id="KW-0238">DNA-binding</keyword>
<dbReference type="PROSITE" id="PS50102">
    <property type="entry name" value="RRM"/>
    <property type="match status" value="2"/>
</dbReference>
<dbReference type="SUPFAM" id="SSF54928">
    <property type="entry name" value="RNA-binding domain, RBD"/>
    <property type="match status" value="2"/>
</dbReference>
<evidence type="ECO:0000256" key="10">
    <source>
        <dbReference type="ARBA" id="ARBA00023128"/>
    </source>
</evidence>
<feature type="compositionally biased region" description="Polar residues" evidence="15">
    <location>
        <begin position="368"/>
        <end position="382"/>
    </location>
</feature>
<feature type="domain" description="RRM" evidence="16">
    <location>
        <begin position="209"/>
        <end position="280"/>
    </location>
</feature>
<feature type="compositionally biased region" description="Polar residues" evidence="15">
    <location>
        <begin position="342"/>
        <end position="351"/>
    </location>
</feature>
<dbReference type="InterPro" id="IPR035979">
    <property type="entry name" value="RBD_domain_sf"/>
</dbReference>
<evidence type="ECO:0000256" key="12">
    <source>
        <dbReference type="ARBA" id="ARBA00023187"/>
    </source>
</evidence>
<keyword evidence="8" id="KW-0805">Transcription regulation</keyword>
<dbReference type="FunFam" id="3.30.70.330:FF:000107">
    <property type="entry name" value="TAR DNA-binding protein 43"/>
    <property type="match status" value="1"/>
</dbReference>
<comment type="subcellular location">
    <subcellularLocation>
        <location evidence="2">Mitochondrion</location>
    </subcellularLocation>
    <subcellularLocation>
        <location evidence="1">Nucleus</location>
    </subcellularLocation>
</comment>
<keyword evidence="11" id="KW-0804">Transcription</keyword>
<keyword evidence="13" id="KW-0539">Nucleus</keyword>
<evidence type="ECO:0000256" key="4">
    <source>
        <dbReference type="ARBA" id="ARBA00022491"/>
    </source>
</evidence>